<name>A0A3M7T7U8_BRAPC</name>
<organism evidence="1 2">
    <name type="scientific">Brachionus plicatilis</name>
    <name type="common">Marine rotifer</name>
    <name type="synonym">Brachionus muelleri</name>
    <dbReference type="NCBI Taxonomy" id="10195"/>
    <lineage>
        <taxon>Eukaryota</taxon>
        <taxon>Metazoa</taxon>
        <taxon>Spiralia</taxon>
        <taxon>Gnathifera</taxon>
        <taxon>Rotifera</taxon>
        <taxon>Eurotatoria</taxon>
        <taxon>Monogononta</taxon>
        <taxon>Pseudotrocha</taxon>
        <taxon>Ploima</taxon>
        <taxon>Brachionidae</taxon>
        <taxon>Brachionus</taxon>
    </lineage>
</organism>
<reference evidence="1 2" key="1">
    <citation type="journal article" date="2018" name="Sci. Rep.">
        <title>Genomic signatures of local adaptation to the degree of environmental predictability in rotifers.</title>
        <authorList>
            <person name="Franch-Gras L."/>
            <person name="Hahn C."/>
            <person name="Garcia-Roger E.M."/>
            <person name="Carmona M.J."/>
            <person name="Serra M."/>
            <person name="Gomez A."/>
        </authorList>
    </citation>
    <scope>NUCLEOTIDE SEQUENCE [LARGE SCALE GENOMIC DNA]</scope>
    <source>
        <strain evidence="1">HYR1</strain>
    </source>
</reference>
<comment type="caution">
    <text evidence="1">The sequence shown here is derived from an EMBL/GenBank/DDBJ whole genome shotgun (WGS) entry which is preliminary data.</text>
</comment>
<dbReference type="AlphaFoldDB" id="A0A3M7T7U8"/>
<keyword evidence="2" id="KW-1185">Reference proteome</keyword>
<protein>
    <submittedName>
        <fullName evidence="1">Uncharacterized protein</fullName>
    </submittedName>
</protein>
<accession>A0A3M7T7U8</accession>
<dbReference type="Proteomes" id="UP000276133">
    <property type="component" value="Unassembled WGS sequence"/>
</dbReference>
<sequence>MFSSLTILSPESKSDVEYTFNLHNDQKIRKLERNSKMVKKTIEKDFKLNDAISKNMKKKEQIVSQSQLLIWSKISKKENLIPLPVIPEQKRKEIEHKCKIHFQCLF</sequence>
<evidence type="ECO:0000313" key="1">
    <source>
        <dbReference type="EMBL" id="RNA44045.1"/>
    </source>
</evidence>
<gene>
    <name evidence="1" type="ORF">BpHYR1_043888</name>
</gene>
<evidence type="ECO:0000313" key="2">
    <source>
        <dbReference type="Proteomes" id="UP000276133"/>
    </source>
</evidence>
<dbReference type="EMBL" id="REGN01000163">
    <property type="protein sequence ID" value="RNA44045.1"/>
    <property type="molecule type" value="Genomic_DNA"/>
</dbReference>
<proteinExistence type="predicted"/>